<name>A0A1D1UQ59_RAMVA</name>
<keyword evidence="4 6" id="KW-0808">Transferase</keyword>
<dbReference type="AlphaFoldDB" id="A0A1D1UQ59"/>
<sequence length="221" mass="25259">MKMWTIGLNCTKRRRQASSTTLVSVFSAELTAELTTLILLLNVISCCATCSATSLLPLRNNITICSYVRDTLPHVLEWIEFHRLQGVDKFMLYDDGSTDTTALLGRWDTSSHEYYTEGRYKFLMDVNPHRAPHPHLDNEYPLQHQAICQTTSFAEYCSHGTGKSIWMPDKCAIAAVHYCENLTFGEMRFVAVTDLRMDHYTFQSEDHIRGLIPLMKEVKGL</sequence>
<reference evidence="7 8" key="1">
    <citation type="journal article" date="2016" name="Nat. Commun.">
        <title>Extremotolerant tardigrade genome and improved radiotolerance of human cultured cells by tardigrade-unique protein.</title>
        <authorList>
            <person name="Hashimoto T."/>
            <person name="Horikawa D.D."/>
            <person name="Saito Y."/>
            <person name="Kuwahara H."/>
            <person name="Kozuka-Hata H."/>
            <person name="Shin-I T."/>
            <person name="Minakuchi Y."/>
            <person name="Ohishi K."/>
            <person name="Motoyama A."/>
            <person name="Aizu T."/>
            <person name="Enomoto A."/>
            <person name="Kondo K."/>
            <person name="Tanaka S."/>
            <person name="Hara Y."/>
            <person name="Koshikawa S."/>
            <person name="Sagara H."/>
            <person name="Miura T."/>
            <person name="Yokobori S."/>
            <person name="Miyagawa K."/>
            <person name="Suzuki Y."/>
            <person name="Kubo T."/>
            <person name="Oyama M."/>
            <person name="Kohara Y."/>
            <person name="Fujiyama A."/>
            <person name="Arakawa K."/>
            <person name="Katayama T."/>
            <person name="Toyoda A."/>
            <person name="Kunieda T."/>
        </authorList>
    </citation>
    <scope>NUCLEOTIDE SEQUENCE [LARGE SCALE GENOMIC DNA]</scope>
    <source>
        <strain evidence="7 8">YOKOZUNA-1</strain>
    </source>
</reference>
<gene>
    <name evidence="7" type="primary">RvY_03039</name>
    <name evidence="7" type="synonym">RvY_03039.2</name>
    <name evidence="7" type="ORF">RvY_03039-2</name>
</gene>
<keyword evidence="3 6" id="KW-0328">Glycosyltransferase</keyword>
<evidence type="ECO:0000256" key="6">
    <source>
        <dbReference type="RuleBase" id="RU366017"/>
    </source>
</evidence>
<keyword evidence="5" id="KW-0472">Membrane</keyword>
<accession>A0A1D1UQ59</accession>
<evidence type="ECO:0000313" key="7">
    <source>
        <dbReference type="EMBL" id="GAU90650.1"/>
    </source>
</evidence>
<evidence type="ECO:0000256" key="2">
    <source>
        <dbReference type="ARBA" id="ARBA00007647"/>
    </source>
</evidence>
<keyword evidence="8" id="KW-1185">Reference proteome</keyword>
<dbReference type="GO" id="GO:0016757">
    <property type="term" value="F:glycosyltransferase activity"/>
    <property type="evidence" value="ECO:0007669"/>
    <property type="project" value="UniProtKB-UniRule"/>
</dbReference>
<dbReference type="Pfam" id="PF01697">
    <property type="entry name" value="Glyco_transf_92"/>
    <property type="match status" value="1"/>
</dbReference>
<organism evidence="7 8">
    <name type="scientific">Ramazzottius varieornatus</name>
    <name type="common">Water bear</name>
    <name type="synonym">Tardigrade</name>
    <dbReference type="NCBI Taxonomy" id="947166"/>
    <lineage>
        <taxon>Eukaryota</taxon>
        <taxon>Metazoa</taxon>
        <taxon>Ecdysozoa</taxon>
        <taxon>Tardigrada</taxon>
        <taxon>Eutardigrada</taxon>
        <taxon>Parachela</taxon>
        <taxon>Hypsibioidea</taxon>
        <taxon>Ramazzottiidae</taxon>
        <taxon>Ramazzottius</taxon>
    </lineage>
</organism>
<comment type="similarity">
    <text evidence="2 6">Belongs to the glycosyltransferase 92 family.</text>
</comment>
<comment type="subcellular location">
    <subcellularLocation>
        <location evidence="1">Membrane</location>
    </subcellularLocation>
</comment>
<evidence type="ECO:0000256" key="5">
    <source>
        <dbReference type="ARBA" id="ARBA00023136"/>
    </source>
</evidence>
<dbReference type="OrthoDB" id="2526284at2759"/>
<dbReference type="GO" id="GO:0016020">
    <property type="term" value="C:membrane"/>
    <property type="evidence" value="ECO:0007669"/>
    <property type="project" value="UniProtKB-SubCell"/>
</dbReference>
<evidence type="ECO:0000313" key="8">
    <source>
        <dbReference type="Proteomes" id="UP000186922"/>
    </source>
</evidence>
<proteinExistence type="inferred from homology"/>
<dbReference type="EC" id="2.4.1.-" evidence="6"/>
<dbReference type="InterPro" id="IPR008166">
    <property type="entry name" value="Glyco_transf_92"/>
</dbReference>
<dbReference type="EMBL" id="BDGG01000001">
    <property type="protein sequence ID" value="GAU90650.1"/>
    <property type="molecule type" value="Genomic_DNA"/>
</dbReference>
<comment type="caution">
    <text evidence="7">The sequence shown here is derived from an EMBL/GenBank/DDBJ whole genome shotgun (WGS) entry which is preliminary data.</text>
</comment>
<protein>
    <recommendedName>
        <fullName evidence="6">Glycosyltransferase family 92 protein</fullName>
        <ecNumber evidence="6">2.4.1.-</ecNumber>
    </recommendedName>
</protein>
<evidence type="ECO:0000256" key="1">
    <source>
        <dbReference type="ARBA" id="ARBA00004370"/>
    </source>
</evidence>
<evidence type="ECO:0000256" key="3">
    <source>
        <dbReference type="ARBA" id="ARBA00022676"/>
    </source>
</evidence>
<evidence type="ECO:0000256" key="4">
    <source>
        <dbReference type="ARBA" id="ARBA00022679"/>
    </source>
</evidence>
<dbReference type="Proteomes" id="UP000186922">
    <property type="component" value="Unassembled WGS sequence"/>
</dbReference>